<dbReference type="SUPFAM" id="SSF57850">
    <property type="entry name" value="RING/U-box"/>
    <property type="match status" value="1"/>
</dbReference>
<dbReference type="Pfam" id="PF04564">
    <property type="entry name" value="U-box"/>
    <property type="match status" value="1"/>
</dbReference>
<dbReference type="InterPro" id="IPR058678">
    <property type="entry name" value="ARM_PUB"/>
</dbReference>
<dbReference type="Pfam" id="PF23467">
    <property type="entry name" value="WWE_5"/>
    <property type="match status" value="1"/>
</dbReference>
<dbReference type="PANTHER" id="PTHR32263">
    <property type="entry name" value="INACTIVE POLY [ADP-RIBOSE] POLYMERASE SRO4-RELATED"/>
    <property type="match status" value="1"/>
</dbReference>
<dbReference type="InterPro" id="IPR013083">
    <property type="entry name" value="Znf_RING/FYVE/PHD"/>
</dbReference>
<reference evidence="15" key="1">
    <citation type="submission" date="2013-06" db="EMBL/GenBank/DDBJ databases">
        <authorList>
            <person name="Zhao Q."/>
        </authorList>
    </citation>
    <scope>NUCLEOTIDE SEQUENCE</scope>
    <source>
        <strain evidence="15">cv. W1943</strain>
    </source>
</reference>
<protein>
    <recommendedName>
        <fullName evidence="4">RING-type E3 ubiquitin transferase</fullName>
        <ecNumber evidence="4">2.3.2.27</ecNumber>
    </recommendedName>
</protein>
<evidence type="ECO:0000256" key="4">
    <source>
        <dbReference type="ARBA" id="ARBA00012483"/>
    </source>
</evidence>
<dbReference type="GO" id="GO:0061630">
    <property type="term" value="F:ubiquitin protein ligase activity"/>
    <property type="evidence" value="ECO:0007669"/>
    <property type="project" value="UniProtKB-EC"/>
</dbReference>
<feature type="compositionally biased region" description="Polar residues" evidence="10">
    <location>
        <begin position="603"/>
        <end position="618"/>
    </location>
</feature>
<dbReference type="Gene3D" id="3.30.40.10">
    <property type="entry name" value="Zinc/RING finger domain, C3HC4 (zinc finger)"/>
    <property type="match status" value="1"/>
</dbReference>
<dbReference type="InterPro" id="IPR003613">
    <property type="entry name" value="Ubox_domain"/>
</dbReference>
<comment type="pathway">
    <text evidence="3">Protein modification; protein ubiquitination.</text>
</comment>
<feature type="region of interest" description="Disordered" evidence="10">
    <location>
        <begin position="1"/>
        <end position="68"/>
    </location>
</feature>
<proteinExistence type="predicted"/>
<organism evidence="14 15">
    <name type="scientific">Oryza rufipogon</name>
    <name type="common">Brownbeard rice</name>
    <name type="synonym">Asian wild rice</name>
    <dbReference type="NCBI Taxonomy" id="4529"/>
    <lineage>
        <taxon>Eukaryota</taxon>
        <taxon>Viridiplantae</taxon>
        <taxon>Streptophyta</taxon>
        <taxon>Embryophyta</taxon>
        <taxon>Tracheophyta</taxon>
        <taxon>Spermatophyta</taxon>
        <taxon>Magnoliopsida</taxon>
        <taxon>Liliopsida</taxon>
        <taxon>Poales</taxon>
        <taxon>Poaceae</taxon>
        <taxon>BOP clade</taxon>
        <taxon>Oryzoideae</taxon>
        <taxon>Oryzeae</taxon>
        <taxon>Oryzinae</taxon>
        <taxon>Oryza</taxon>
    </lineage>
</organism>
<evidence type="ECO:0000313" key="15">
    <source>
        <dbReference type="Proteomes" id="UP000008022"/>
    </source>
</evidence>
<dbReference type="EC" id="2.3.2.27" evidence="4"/>
<evidence type="ECO:0000313" key="14">
    <source>
        <dbReference type="EnsemblPlants" id="ORUFI06G09710.1"/>
    </source>
</evidence>
<reference evidence="14" key="2">
    <citation type="submission" date="2015-06" db="UniProtKB">
        <authorList>
            <consortium name="EnsemblPlants"/>
        </authorList>
    </citation>
    <scope>IDENTIFICATION</scope>
</reference>
<evidence type="ECO:0000259" key="12">
    <source>
        <dbReference type="PROSITE" id="PS51698"/>
    </source>
</evidence>
<keyword evidence="15" id="KW-1185">Reference proteome</keyword>
<evidence type="ECO:0000256" key="5">
    <source>
        <dbReference type="ARBA" id="ARBA00022473"/>
    </source>
</evidence>
<dbReference type="PROSITE" id="PS51879">
    <property type="entry name" value="RST"/>
    <property type="match status" value="1"/>
</dbReference>
<evidence type="ECO:0000259" key="13">
    <source>
        <dbReference type="PROSITE" id="PS51879"/>
    </source>
</evidence>
<dbReference type="PANTHER" id="PTHR32263:SF13">
    <property type="entry name" value="OS06G0248400 PROTEIN"/>
    <property type="match status" value="1"/>
</dbReference>
<dbReference type="Gramene" id="ORUFI06G09710.1">
    <property type="protein sequence ID" value="ORUFI06G09710.1"/>
    <property type="gene ID" value="ORUFI06G09710"/>
</dbReference>
<dbReference type="GO" id="GO:0003950">
    <property type="term" value="F:NAD+ poly-ADP-ribosyltransferase activity"/>
    <property type="evidence" value="ECO:0007669"/>
    <property type="project" value="InterPro"/>
</dbReference>
<evidence type="ECO:0000256" key="9">
    <source>
        <dbReference type="ARBA" id="ARBA00023242"/>
    </source>
</evidence>
<evidence type="ECO:0000256" key="3">
    <source>
        <dbReference type="ARBA" id="ARBA00004906"/>
    </source>
</evidence>
<dbReference type="Gene3D" id="3.90.228.10">
    <property type="match status" value="1"/>
</dbReference>
<dbReference type="Pfam" id="PF25598">
    <property type="entry name" value="ARM_PUB"/>
    <property type="match status" value="1"/>
</dbReference>
<dbReference type="GO" id="GO:0016567">
    <property type="term" value="P:protein ubiquitination"/>
    <property type="evidence" value="ECO:0007669"/>
    <property type="project" value="UniProtKB-UniPathway"/>
</dbReference>
<evidence type="ECO:0000256" key="2">
    <source>
        <dbReference type="ARBA" id="ARBA00004123"/>
    </source>
</evidence>
<dbReference type="InterPro" id="IPR057823">
    <property type="entry name" value="WWE_RCD1"/>
</dbReference>
<dbReference type="eggNOG" id="ENOG502SJVN">
    <property type="taxonomic scope" value="Eukaryota"/>
</dbReference>
<dbReference type="InterPro" id="IPR012317">
    <property type="entry name" value="Poly(ADP-ribose)pol_cat_dom"/>
</dbReference>
<feature type="domain" description="RST" evidence="13">
    <location>
        <begin position="502"/>
        <end position="573"/>
    </location>
</feature>
<feature type="region of interest" description="Disordered" evidence="10">
    <location>
        <begin position="601"/>
        <end position="620"/>
    </location>
</feature>
<comment type="catalytic activity">
    <reaction evidence="1">
        <text>S-ubiquitinyl-[E2 ubiquitin-conjugating enzyme]-L-cysteine + [acceptor protein]-L-lysine = [E2 ubiquitin-conjugating enzyme]-L-cysteine + N(6)-ubiquitinyl-[acceptor protein]-L-lysine.</text>
        <dbReference type="EC" id="2.3.2.27"/>
    </reaction>
</comment>
<feature type="compositionally biased region" description="Pro residues" evidence="10">
    <location>
        <begin position="22"/>
        <end position="34"/>
    </location>
</feature>
<dbReference type="Gene3D" id="1.25.10.10">
    <property type="entry name" value="Leucine-rich Repeat Variant"/>
    <property type="match status" value="1"/>
</dbReference>
<dbReference type="CDD" id="cd16664">
    <property type="entry name" value="RING-Ubox_PUB"/>
    <property type="match status" value="1"/>
</dbReference>
<evidence type="ECO:0000259" key="11">
    <source>
        <dbReference type="PROSITE" id="PS51059"/>
    </source>
</evidence>
<dbReference type="EnsemblPlants" id="ORUFI06G09710.1">
    <property type="protein sequence ID" value="ORUFI06G09710.1"/>
    <property type="gene ID" value="ORUFI06G09710"/>
</dbReference>
<keyword evidence="5" id="KW-0217">Developmental protein</keyword>
<feature type="compositionally biased region" description="Basic residues" evidence="10">
    <location>
        <begin position="36"/>
        <end position="50"/>
    </location>
</feature>
<dbReference type="UniPathway" id="UPA00143"/>
<evidence type="ECO:0000256" key="8">
    <source>
        <dbReference type="ARBA" id="ARBA00023016"/>
    </source>
</evidence>
<name>A0A0E0PVT4_ORYRU</name>
<comment type="subcellular location">
    <subcellularLocation>
        <location evidence="2">Nucleus</location>
    </subcellularLocation>
</comment>
<dbReference type="AlphaFoldDB" id="A0A0E0PVT4"/>
<dbReference type="Pfam" id="PF12174">
    <property type="entry name" value="RST"/>
    <property type="match status" value="1"/>
</dbReference>
<dbReference type="PROSITE" id="PS51059">
    <property type="entry name" value="PARP_CATALYTIC"/>
    <property type="match status" value="1"/>
</dbReference>
<dbReference type="PROSITE" id="PS51698">
    <property type="entry name" value="U_BOX"/>
    <property type="match status" value="1"/>
</dbReference>
<evidence type="ECO:0000256" key="7">
    <source>
        <dbReference type="ARBA" id="ARBA00022786"/>
    </source>
</evidence>
<dbReference type="STRING" id="4529.A0A0E0PVT4"/>
<dbReference type="Proteomes" id="UP000008022">
    <property type="component" value="Unassembled WGS sequence"/>
</dbReference>
<feature type="region of interest" description="Disordered" evidence="10">
    <location>
        <begin position="100"/>
        <end position="119"/>
    </location>
</feature>
<evidence type="ECO:0000256" key="1">
    <source>
        <dbReference type="ARBA" id="ARBA00000900"/>
    </source>
</evidence>
<sequence length="1274" mass="138348">MGSPRRVARVQPTTQLHRPPRRPPPGPPPPPAPGRRPSRERRRRRRRRRDGAREGEGAPCPQSPELQYPMDSLQKSHDLCLKRKLVDDCLSKDFKYRRVEEDNVSSNVESRPLPGSPSQSCCIQPNLAKDCVNYLKSGLPSRIAFYKQGAWCDFPQKIMESLVEGFKADKSSAVVVMDDQPLLVDFLSMTMVNLKTRKQRSVSWLDGTGKWFFPSAFFDEGVDESRKLNMGSEGSGQGLTEGMVPKAPNELVKQAVVETSSPVLQNSCIPDILRKKIVPVERGSESFQFVQNLFLSGMGSFASPKNLLHIHRYSAEDVTAQCRLESFARQMRLTRKKIGYADVRYGWLGSRKQDIVGVLINGFISTGQTSHSSDMRTGVYLSPENRAFTSVGLCDVDEKGVQYMLLCRAILGNMGTIKPGSQDEFLSIYDSGVDNCSNPSYYVIWPSKLGTHISLEYLISFRLTPEIQDYLLHLKGLWLCPPPKEVEVDLSTLQPVVCESDNGPTSPWIPFRVLFGTIQDSISSLARELLFHHYQELKENKITREEMVKKIIIIVGEQLLLDSLTKLNYNPSEWYKSCSEVNCHPLSIKLDPISNSRININSASGRASNDSQAPSVQPQKCGPVDSTVVSMALKREQFSIPSMCSESFSSHCTKSQDSVVRMRPDDTLVRRALISDSVNGCDSVGPTVESHCHSLLSQNFDSEGHASHVVSMFGNSGARLHSSAPCMTTEAQVFVAPSRAYENSSSLNAEGSDAVISSIAPQVHAPSIPPQNCPRTSVAPHLCLPRSMAPHLRVLRKIYKVHSTNMPEAHYSSAATMVPVICKPPLFGITQKGHGVHTSSMMCTTPNVVLHGPDHPAKLADTERNAPSLINGALRREVQVQRPNQGVDASSIITQAADTLVALSAHESLSKKINLGRTGRIRFDSMPTSAGTRKASTGMVLPMSRATRVAGRLMPEISLLRRGRKSAARGGDDAEVEVSVPANFVCPISLEMMRDPVTAPTGITYDRESVEGWLARGHDTCPVTGRPVRLADLVPNHATRRMIQDWCVANRARGVERVPTPRVPVGEDDAEEVVAGVSAAARRGDAAACGAAAATARALGRESERNRRCLAGAGAAHALSSAFGLLAGEEPVVEGAVAGALGEILAALTVFFPLDEECRSCIASPPSLKSLASLLSHGGELAARVSAAVVLRELASSGDRHALEAIARAHGMCDALVGLVTSPVSSQATKAALVTAYYLVSSGDRAAARFAELGVVPAAVELLVRSSSCVLKDM</sequence>
<dbReference type="GO" id="GO:0005634">
    <property type="term" value="C:nucleus"/>
    <property type="evidence" value="ECO:0007669"/>
    <property type="project" value="UniProtKB-SubCell"/>
</dbReference>
<dbReference type="InterPro" id="IPR022003">
    <property type="entry name" value="RST"/>
</dbReference>
<feature type="domain" description="U-box" evidence="12">
    <location>
        <begin position="979"/>
        <end position="1053"/>
    </location>
</feature>
<evidence type="ECO:0000256" key="6">
    <source>
        <dbReference type="ARBA" id="ARBA00022679"/>
    </source>
</evidence>
<dbReference type="FunFam" id="3.30.40.10:FF:000442">
    <property type="entry name" value="RING-type E3 ubiquitin transferase"/>
    <property type="match status" value="1"/>
</dbReference>
<dbReference type="SUPFAM" id="SSF56399">
    <property type="entry name" value="ADP-ribosylation"/>
    <property type="match status" value="1"/>
</dbReference>
<dbReference type="InterPro" id="IPR011989">
    <property type="entry name" value="ARM-like"/>
</dbReference>
<keyword evidence="8" id="KW-0346">Stress response</keyword>
<dbReference type="SMART" id="SM00504">
    <property type="entry name" value="Ubox"/>
    <property type="match status" value="1"/>
</dbReference>
<evidence type="ECO:0000256" key="10">
    <source>
        <dbReference type="SAM" id="MobiDB-lite"/>
    </source>
</evidence>
<feature type="domain" description="PARP catalytic" evidence="11">
    <location>
        <begin position="261"/>
        <end position="483"/>
    </location>
</feature>
<dbReference type="SUPFAM" id="SSF48371">
    <property type="entry name" value="ARM repeat"/>
    <property type="match status" value="1"/>
</dbReference>
<dbReference type="InterPro" id="IPR016024">
    <property type="entry name" value="ARM-type_fold"/>
</dbReference>
<dbReference type="OMA" id="CMTSENV"/>
<accession>A0A0E0PVT4</accession>
<keyword evidence="7" id="KW-0833">Ubl conjugation pathway</keyword>
<keyword evidence="9" id="KW-0539">Nucleus</keyword>
<keyword evidence="6" id="KW-0808">Transferase</keyword>
<dbReference type="InterPro" id="IPR045210">
    <property type="entry name" value="RING-Ubox_PUB"/>
</dbReference>
<dbReference type="InterPro" id="IPR044964">
    <property type="entry name" value="RCD1/SRO1-5"/>
</dbReference>